<evidence type="ECO:0000313" key="2">
    <source>
        <dbReference type="Proteomes" id="UP000299102"/>
    </source>
</evidence>
<gene>
    <name evidence="1" type="ORF">EVAR_96653_1</name>
</gene>
<comment type="caution">
    <text evidence="1">The sequence shown here is derived from an EMBL/GenBank/DDBJ whole genome shotgun (WGS) entry which is preliminary data.</text>
</comment>
<proteinExistence type="predicted"/>
<reference evidence="1 2" key="1">
    <citation type="journal article" date="2019" name="Commun. Biol.">
        <title>The bagworm genome reveals a unique fibroin gene that provides high tensile strength.</title>
        <authorList>
            <person name="Kono N."/>
            <person name="Nakamura H."/>
            <person name="Ohtoshi R."/>
            <person name="Tomita M."/>
            <person name="Numata K."/>
            <person name="Arakawa K."/>
        </authorList>
    </citation>
    <scope>NUCLEOTIDE SEQUENCE [LARGE SCALE GENOMIC DNA]</scope>
</reference>
<name>A0A4C2A0Z2_EUMVA</name>
<evidence type="ECO:0000313" key="1">
    <source>
        <dbReference type="EMBL" id="GBP94406.1"/>
    </source>
</evidence>
<protein>
    <submittedName>
        <fullName evidence="1">Uncharacterized protein</fullName>
    </submittedName>
</protein>
<sequence length="220" mass="24121">MGAKYIKGKRVPSRSAGHVVLLVAVLNYGVPLTAGRMRSFLVATRSDARHFLVCTKLQEVRSQPAGCAALLSGCTKYVRSLQPAGCAALMAILKLREVRSQPAGCAALPWWLYFKLREVPLTKPTGCAALLAVLNWEVRHSYGRMRGTLPGGCTKLREVLLTVGRMRGTSLVAVLKLRRSAHSRPDARHFRGCKLREVPLTAGRMRGTSFDYTKLLAYAA</sequence>
<organism evidence="1 2">
    <name type="scientific">Eumeta variegata</name>
    <name type="common">Bagworm moth</name>
    <name type="synonym">Eumeta japonica</name>
    <dbReference type="NCBI Taxonomy" id="151549"/>
    <lineage>
        <taxon>Eukaryota</taxon>
        <taxon>Metazoa</taxon>
        <taxon>Ecdysozoa</taxon>
        <taxon>Arthropoda</taxon>
        <taxon>Hexapoda</taxon>
        <taxon>Insecta</taxon>
        <taxon>Pterygota</taxon>
        <taxon>Neoptera</taxon>
        <taxon>Endopterygota</taxon>
        <taxon>Lepidoptera</taxon>
        <taxon>Glossata</taxon>
        <taxon>Ditrysia</taxon>
        <taxon>Tineoidea</taxon>
        <taxon>Psychidae</taxon>
        <taxon>Oiketicinae</taxon>
        <taxon>Eumeta</taxon>
    </lineage>
</organism>
<dbReference type="AlphaFoldDB" id="A0A4C2A0Z2"/>
<keyword evidence="2" id="KW-1185">Reference proteome</keyword>
<accession>A0A4C2A0Z2</accession>
<dbReference type="EMBL" id="BGZK01002500">
    <property type="protein sequence ID" value="GBP94406.1"/>
    <property type="molecule type" value="Genomic_DNA"/>
</dbReference>
<dbReference type="Proteomes" id="UP000299102">
    <property type="component" value="Unassembled WGS sequence"/>
</dbReference>